<organism evidence="1">
    <name type="scientific">Rhizobium sp. ZPR3</name>
    <dbReference type="NCBI Taxonomy" id="3158967"/>
    <lineage>
        <taxon>Bacteria</taxon>
        <taxon>Pseudomonadati</taxon>
        <taxon>Pseudomonadota</taxon>
        <taxon>Alphaproteobacteria</taxon>
        <taxon>Hyphomicrobiales</taxon>
        <taxon>Rhizobiaceae</taxon>
        <taxon>Rhizobium/Agrobacterium group</taxon>
        <taxon>Rhizobium</taxon>
    </lineage>
</organism>
<reference evidence="1" key="1">
    <citation type="submission" date="2024-06" db="EMBL/GenBank/DDBJ databases">
        <authorList>
            <person name="Li T."/>
            <person name="Gao R."/>
        </authorList>
    </citation>
    <scope>NUCLEOTIDE SEQUENCE</scope>
    <source>
        <strain evidence="1">ZPR3</strain>
        <plasmid evidence="1">unnamed2</plasmid>
    </source>
</reference>
<accession>A0AAU7S4S7</accession>
<evidence type="ECO:0008006" key="2">
    <source>
        <dbReference type="Google" id="ProtNLM"/>
    </source>
</evidence>
<sequence>MLESGSKLTPKLGLTGGFSGLDGAGAFGAVTAGLRLQTMNFWMLDTSLLFNIEGDGQKSVGAKVAAAKKF</sequence>
<gene>
    <name evidence="1" type="ORF">ABM479_29825</name>
</gene>
<protein>
    <recommendedName>
        <fullName evidence="2">Autotransporter domain-containing protein</fullName>
    </recommendedName>
</protein>
<dbReference type="RefSeq" id="WP_349962575.1">
    <property type="nucleotide sequence ID" value="NZ_CP157962.1"/>
</dbReference>
<keyword evidence="1" id="KW-0614">Plasmid</keyword>
<evidence type="ECO:0000313" key="1">
    <source>
        <dbReference type="EMBL" id="XBT97464.1"/>
    </source>
</evidence>
<dbReference type="AlphaFoldDB" id="A0AAU7S4S7"/>
<proteinExistence type="predicted"/>
<dbReference type="EMBL" id="CP157962">
    <property type="protein sequence ID" value="XBT97464.1"/>
    <property type="molecule type" value="Genomic_DNA"/>
</dbReference>
<geneLocation type="plasmid" evidence="1">
    <name>unnamed2</name>
</geneLocation>
<name>A0AAU7S4S7_9HYPH</name>